<feature type="signal peptide" evidence="1">
    <location>
        <begin position="1"/>
        <end position="18"/>
    </location>
</feature>
<sequence>MKKILALLGSVGMVGATAVTVVACNKSQQDINSIKNLDKTLGLLEDNRTDTIIKAFLQQNFNNDFVGTVEDDFRIEENSTTKTSAKISSTNYSKKFKGSVDVTFTIIKQDISTIKDLDTTLGILEDNQDRTIYQAFITQNADKLEGLNQTNFSNNSSSVPDENGKFEKYKTRFNIIDSNKYVGQINMEYFVKKNIDAIGLIKHFVWPIDQNDGMIGQEIINLFLEKNKEKIPSLKRHNLSINVNEEKTSAVISVFSDNLFYKGTITITNAATF</sequence>
<dbReference type="STRING" id="1399797.GCA_000518285_01239"/>
<dbReference type="Proteomes" id="UP000237865">
    <property type="component" value="Unassembled WGS sequence"/>
</dbReference>
<keyword evidence="3" id="KW-1185">Reference proteome</keyword>
<evidence type="ECO:0000313" key="2">
    <source>
        <dbReference type="EMBL" id="PPE05119.1"/>
    </source>
</evidence>
<dbReference type="EMBL" id="PHNE01000004">
    <property type="protein sequence ID" value="PPE05119.1"/>
    <property type="molecule type" value="Genomic_DNA"/>
</dbReference>
<evidence type="ECO:0008006" key="4">
    <source>
        <dbReference type="Google" id="ProtNLM"/>
    </source>
</evidence>
<keyword evidence="1" id="KW-0732">Signal</keyword>
<gene>
    <name evidence="2" type="ORF">ELUCI_v1c06550</name>
</gene>
<organism evidence="2 3">
    <name type="scientific">Williamsoniiplasma lucivorax</name>
    <dbReference type="NCBI Taxonomy" id="209274"/>
    <lineage>
        <taxon>Bacteria</taxon>
        <taxon>Bacillati</taxon>
        <taxon>Mycoplasmatota</taxon>
        <taxon>Mollicutes</taxon>
        <taxon>Entomoplasmatales</taxon>
        <taxon>Williamsoniiplasma</taxon>
    </lineage>
</organism>
<protein>
    <recommendedName>
        <fullName evidence="4">Lipoprotein</fullName>
    </recommendedName>
</protein>
<dbReference type="AlphaFoldDB" id="A0A2S5RCQ8"/>
<comment type="caution">
    <text evidence="2">The sequence shown here is derived from an EMBL/GenBank/DDBJ whole genome shotgun (WGS) entry which is preliminary data.</text>
</comment>
<reference evidence="2 3" key="1">
    <citation type="submission" date="2017-11" db="EMBL/GenBank/DDBJ databases">
        <title>Genome sequence of Entomoplasma lucivorax PIPN-2 (ATCC 49196).</title>
        <authorList>
            <person name="Lo W.-S."/>
            <person name="Gasparich G.E."/>
            <person name="Kuo C.-H."/>
        </authorList>
    </citation>
    <scope>NUCLEOTIDE SEQUENCE [LARGE SCALE GENOMIC DNA]</scope>
    <source>
        <strain evidence="2 3">PIPN-2</strain>
    </source>
</reference>
<name>A0A2S5RCQ8_9MOLU</name>
<evidence type="ECO:0000313" key="3">
    <source>
        <dbReference type="Proteomes" id="UP000237865"/>
    </source>
</evidence>
<accession>A0A2S5RCQ8</accession>
<feature type="chain" id="PRO_5015676832" description="Lipoprotein" evidence="1">
    <location>
        <begin position="19"/>
        <end position="273"/>
    </location>
</feature>
<dbReference type="InterPro" id="IPR054816">
    <property type="entry name" value="Lipoprotein_mollicutes-type_CS"/>
</dbReference>
<dbReference type="NCBIfam" id="NF045726">
    <property type="entry name" value="XXplasma_LP"/>
    <property type="match status" value="1"/>
</dbReference>
<evidence type="ECO:0000256" key="1">
    <source>
        <dbReference type="SAM" id="SignalP"/>
    </source>
</evidence>
<dbReference type="RefSeq" id="WP_028126730.1">
    <property type="nucleotide sequence ID" value="NZ_PHNE01000004.1"/>
</dbReference>
<proteinExistence type="predicted"/>
<dbReference type="NCBIfam" id="NF038029">
    <property type="entry name" value="LP_plasma"/>
    <property type="match status" value="1"/>
</dbReference>
<dbReference type="PROSITE" id="PS51257">
    <property type="entry name" value="PROKAR_LIPOPROTEIN"/>
    <property type="match status" value="1"/>
</dbReference>